<dbReference type="Gene3D" id="3.40.50.1110">
    <property type="entry name" value="SGNH hydrolase"/>
    <property type="match status" value="1"/>
</dbReference>
<evidence type="ECO:0000313" key="3">
    <source>
        <dbReference type="EMBL" id="OAQ31239.1"/>
    </source>
</evidence>
<keyword evidence="1" id="KW-1133">Transmembrane helix</keyword>
<keyword evidence="3" id="KW-0378">Hydrolase</keyword>
<feature type="domain" description="SGNH hydrolase-type esterase" evidence="2">
    <location>
        <begin position="50"/>
        <end position="248"/>
    </location>
</feature>
<dbReference type="Pfam" id="PF13472">
    <property type="entry name" value="Lipase_GDSL_2"/>
    <property type="match status" value="1"/>
</dbReference>
<organism evidence="3 4">
    <name type="scientific">Linnemannia elongata AG-77</name>
    <dbReference type="NCBI Taxonomy" id="1314771"/>
    <lineage>
        <taxon>Eukaryota</taxon>
        <taxon>Fungi</taxon>
        <taxon>Fungi incertae sedis</taxon>
        <taxon>Mucoromycota</taxon>
        <taxon>Mortierellomycotina</taxon>
        <taxon>Mortierellomycetes</taxon>
        <taxon>Mortierellales</taxon>
        <taxon>Mortierellaceae</taxon>
        <taxon>Linnemannia</taxon>
    </lineage>
</organism>
<dbReference type="EMBL" id="KV442030">
    <property type="protein sequence ID" value="OAQ31239.1"/>
    <property type="molecule type" value="Genomic_DNA"/>
</dbReference>
<name>A0A197K458_9FUNG</name>
<keyword evidence="1" id="KW-0812">Transmembrane</keyword>
<protein>
    <submittedName>
        <fullName evidence="3">SGNH hydrolase</fullName>
    </submittedName>
</protein>
<dbReference type="PANTHER" id="PTHR30383:SF5">
    <property type="entry name" value="SGNH HYDROLASE-TYPE ESTERASE DOMAIN-CONTAINING PROTEIN"/>
    <property type="match status" value="1"/>
</dbReference>
<sequence length="276" mass="31450">MEAINALIRTVKVLFTVSLFYFKLGFIYFARWHEPKLRTKGSYNHTIVVLGDDHALGVGDYSTLTAGSGLAHKLGGELAKEVSIRQSWQIFNRGEYKTSTEDWLHPADSKRMEKPALLTKLFQDPKYLKAEIVIVMLGSNDVLRKDPSITPQETVRNLELICQALKRTGNENKSIYLCTIPTAGDDTYLTEEQMADNLTRNQLIEAYCDKNSDGVLPGLKVDLASNFEMKRRNLYWQDGRHFSSTGYTKMAKDWVPVVRPDMVKREFSLFRSDLGL</sequence>
<dbReference type="GO" id="GO:0004622">
    <property type="term" value="F:phosphatidylcholine lysophospholipase activity"/>
    <property type="evidence" value="ECO:0007669"/>
    <property type="project" value="TreeGrafter"/>
</dbReference>
<dbReference type="InterPro" id="IPR013830">
    <property type="entry name" value="SGNH_hydro"/>
</dbReference>
<dbReference type="InterPro" id="IPR036514">
    <property type="entry name" value="SGNH_hydro_sf"/>
</dbReference>
<dbReference type="SUPFAM" id="SSF52266">
    <property type="entry name" value="SGNH hydrolase"/>
    <property type="match status" value="1"/>
</dbReference>
<dbReference type="Proteomes" id="UP000078512">
    <property type="component" value="Unassembled WGS sequence"/>
</dbReference>
<evidence type="ECO:0000256" key="1">
    <source>
        <dbReference type="SAM" id="Phobius"/>
    </source>
</evidence>
<evidence type="ECO:0000313" key="4">
    <source>
        <dbReference type="Proteomes" id="UP000078512"/>
    </source>
</evidence>
<reference evidence="3 4" key="1">
    <citation type="submission" date="2016-05" db="EMBL/GenBank/DDBJ databases">
        <title>Genome sequencing reveals origins of a unique bacterial endosymbiosis in the earliest lineages of terrestrial Fungi.</title>
        <authorList>
            <consortium name="DOE Joint Genome Institute"/>
            <person name="Uehling J."/>
            <person name="Gryganskyi A."/>
            <person name="Hameed K."/>
            <person name="Tschaplinski T."/>
            <person name="Misztal P."/>
            <person name="Wu S."/>
            <person name="Desiro A."/>
            <person name="Vande Pol N."/>
            <person name="Du Z.-Y."/>
            <person name="Zienkiewicz A."/>
            <person name="Zienkiewicz K."/>
            <person name="Morin E."/>
            <person name="Tisserant E."/>
            <person name="Splivallo R."/>
            <person name="Hainaut M."/>
            <person name="Henrissat B."/>
            <person name="Ohm R."/>
            <person name="Kuo A."/>
            <person name="Yan J."/>
            <person name="Lipzen A."/>
            <person name="Nolan M."/>
            <person name="Labutti K."/>
            <person name="Barry K."/>
            <person name="Goldstein A."/>
            <person name="Labbe J."/>
            <person name="Schadt C."/>
            <person name="Tuskan G."/>
            <person name="Grigoriev I."/>
            <person name="Martin F."/>
            <person name="Vilgalys R."/>
            <person name="Bonito G."/>
        </authorList>
    </citation>
    <scope>NUCLEOTIDE SEQUENCE [LARGE SCALE GENOMIC DNA]</scope>
    <source>
        <strain evidence="3 4">AG-77</strain>
    </source>
</reference>
<dbReference type="PANTHER" id="PTHR30383">
    <property type="entry name" value="THIOESTERASE 1/PROTEASE 1/LYSOPHOSPHOLIPASE L1"/>
    <property type="match status" value="1"/>
</dbReference>
<evidence type="ECO:0000259" key="2">
    <source>
        <dbReference type="Pfam" id="PF13472"/>
    </source>
</evidence>
<proteinExistence type="predicted"/>
<accession>A0A197K458</accession>
<keyword evidence="4" id="KW-1185">Reference proteome</keyword>
<gene>
    <name evidence="3" type="ORF">K457DRAFT_154282</name>
</gene>
<dbReference type="InterPro" id="IPR051532">
    <property type="entry name" value="Ester_Hydrolysis_Enzymes"/>
</dbReference>
<dbReference type="AlphaFoldDB" id="A0A197K458"/>
<dbReference type="CDD" id="cd00229">
    <property type="entry name" value="SGNH_hydrolase"/>
    <property type="match status" value="1"/>
</dbReference>
<feature type="transmembrane region" description="Helical" evidence="1">
    <location>
        <begin position="6"/>
        <end position="30"/>
    </location>
</feature>
<dbReference type="OrthoDB" id="57748at2759"/>
<keyword evidence="1" id="KW-0472">Membrane</keyword>